<protein>
    <submittedName>
        <fullName evidence="4">Uncharacterized protein</fullName>
    </submittedName>
</protein>
<dbReference type="AlphaFoldDB" id="A0A914Z1I9"/>
<evidence type="ECO:0000256" key="2">
    <source>
        <dbReference type="SAM" id="MobiDB-lite"/>
    </source>
</evidence>
<feature type="compositionally biased region" description="Basic and acidic residues" evidence="2">
    <location>
        <begin position="16"/>
        <end position="35"/>
    </location>
</feature>
<name>A0A914Z1I9_9BILA</name>
<organism evidence="3 4">
    <name type="scientific">Panagrolaimus superbus</name>
    <dbReference type="NCBI Taxonomy" id="310955"/>
    <lineage>
        <taxon>Eukaryota</taxon>
        <taxon>Metazoa</taxon>
        <taxon>Ecdysozoa</taxon>
        <taxon>Nematoda</taxon>
        <taxon>Chromadorea</taxon>
        <taxon>Rhabditida</taxon>
        <taxon>Tylenchina</taxon>
        <taxon>Panagrolaimomorpha</taxon>
        <taxon>Panagrolaimoidea</taxon>
        <taxon>Panagrolaimidae</taxon>
        <taxon>Panagrolaimus</taxon>
    </lineage>
</organism>
<keyword evidence="1" id="KW-0175">Coiled coil</keyword>
<accession>A0A914Z1I9</accession>
<reference evidence="4" key="1">
    <citation type="submission" date="2022-11" db="UniProtKB">
        <authorList>
            <consortium name="WormBaseParasite"/>
        </authorList>
    </citation>
    <scope>IDENTIFICATION</scope>
</reference>
<keyword evidence="3" id="KW-1185">Reference proteome</keyword>
<evidence type="ECO:0000313" key="3">
    <source>
        <dbReference type="Proteomes" id="UP000887577"/>
    </source>
</evidence>
<feature type="compositionally biased region" description="Basic residues" evidence="2">
    <location>
        <begin position="1"/>
        <end position="15"/>
    </location>
</feature>
<sequence length="261" mass="30076">MTKAKSQRPKSKALKQSKEVAEKKSDKQISLRGGDDQLENATKIMRLPRQMIRVQRSEPSEGIIRNELRFVSYSAKDNSGKNPAEIHVVSEAFAALLSRLRELNIILPEVEDNAGHYGIDQNPVNEEVYALQQKLSASEEECERLRKNIEEIRNVVEYETDAPSVPSFAEPEWVKLTEAKIKAVTEELQPIHLQAQRFAPKIFDLKTHLRQILDEIQDRRLKGQLNDDRIREQINAKIQHCTRIASETIQKKRYGQRLCLD</sequence>
<dbReference type="Proteomes" id="UP000887577">
    <property type="component" value="Unplaced"/>
</dbReference>
<feature type="region of interest" description="Disordered" evidence="2">
    <location>
        <begin position="1"/>
        <end position="37"/>
    </location>
</feature>
<evidence type="ECO:0000256" key="1">
    <source>
        <dbReference type="SAM" id="Coils"/>
    </source>
</evidence>
<proteinExistence type="predicted"/>
<evidence type="ECO:0000313" key="4">
    <source>
        <dbReference type="WBParaSite" id="PSU_v2.g4132.t1"/>
    </source>
</evidence>
<feature type="coiled-coil region" evidence="1">
    <location>
        <begin position="128"/>
        <end position="155"/>
    </location>
</feature>
<dbReference type="WBParaSite" id="PSU_v2.g4132.t1">
    <property type="protein sequence ID" value="PSU_v2.g4132.t1"/>
    <property type="gene ID" value="PSU_v2.g4132"/>
</dbReference>